<feature type="region of interest" description="Disordered" evidence="1">
    <location>
        <begin position="384"/>
        <end position="493"/>
    </location>
</feature>
<evidence type="ECO:0000313" key="3">
    <source>
        <dbReference type="Proteomes" id="UP001150904"/>
    </source>
</evidence>
<feature type="region of interest" description="Disordered" evidence="1">
    <location>
        <begin position="270"/>
        <end position="297"/>
    </location>
</feature>
<dbReference type="GeneID" id="83175271"/>
<accession>A0A9W9TDV0</accession>
<proteinExistence type="predicted"/>
<feature type="compositionally biased region" description="Basic and acidic residues" evidence="1">
    <location>
        <begin position="458"/>
        <end position="473"/>
    </location>
</feature>
<sequence length="652" mass="74301">MGPFNVVARFQLTALVSFLPCHLDFDFVHSRLHLSFPLTHHAARATMTAREETVLPPIDPSITDENDWWEFDLTDVKVLRPGKMLYANVLDASEDNPVQVIGCLELKKHQEHLGASSITRDAYPLDPDSPSKRIIIDDVTHYAYGQTEDRSVEIWVAGKAGWYLISPAKGYLPTFNRMVQAVDMLYFLIDRHKQGKKQINPTFKNLCRQYVFHTHGDCEIWEQSAEVFAEHAPFLLRCMIEDEDEDVDWKQTNVFVHLRRQFPDEYRKLVDQQSPNPDDHEDEEMPLVSTPRHDPGAISKSQADAVYQLIHELKDEGHLAKRRLNFDLVIERLSTRYSLIKDDARQIIDARSSAVLEKLDEEDQEGETRFKWSRYVIHRELSEAASKHTSLPPSLLTPLPLLDDSSDEELGRTQKSVLRPKNASVSNKVMGKRHRSTTANQQNVESDDDDEDDDDTRMEDIDTPSKSRGHELIRTPLASEKARPKPDFKNTNTRSAAASLLKSVLSAEPAHTHATTAPSTGQWTSEVSIVNAPDESETWACRMPGCATVLTSKGLERRKQIEDHAGEHDWEVQMRVELVETERRMHSTMPVSNLMKYLVGQHLQQKRTAFPELYPVKNENGNAVEPEDVMAMLTPKKPRSAETQDQVNGHTT</sequence>
<organism evidence="2 3">
    <name type="scientific">Penicillium cinerascens</name>
    <dbReference type="NCBI Taxonomy" id="70096"/>
    <lineage>
        <taxon>Eukaryota</taxon>
        <taxon>Fungi</taxon>
        <taxon>Dikarya</taxon>
        <taxon>Ascomycota</taxon>
        <taxon>Pezizomycotina</taxon>
        <taxon>Eurotiomycetes</taxon>
        <taxon>Eurotiomycetidae</taxon>
        <taxon>Eurotiales</taxon>
        <taxon>Aspergillaceae</taxon>
        <taxon>Penicillium</taxon>
    </lineage>
</organism>
<evidence type="ECO:0000256" key="1">
    <source>
        <dbReference type="SAM" id="MobiDB-lite"/>
    </source>
</evidence>
<dbReference type="RefSeq" id="XP_058313382.1">
    <property type="nucleotide sequence ID" value="XM_058447971.1"/>
</dbReference>
<gene>
    <name evidence="2" type="ORF">N7498_000908</name>
</gene>
<dbReference type="AlphaFoldDB" id="A0A9W9TDV0"/>
<keyword evidence="3" id="KW-1185">Reference proteome</keyword>
<dbReference type="EMBL" id="JAPQKR010000004">
    <property type="protein sequence ID" value="KAJ5218809.1"/>
    <property type="molecule type" value="Genomic_DNA"/>
</dbReference>
<feature type="compositionally biased region" description="Low complexity" evidence="1">
    <location>
        <begin position="389"/>
        <end position="403"/>
    </location>
</feature>
<evidence type="ECO:0000313" key="2">
    <source>
        <dbReference type="EMBL" id="KAJ5218809.1"/>
    </source>
</evidence>
<dbReference type="Proteomes" id="UP001150904">
    <property type="component" value="Unassembled WGS sequence"/>
</dbReference>
<protein>
    <recommendedName>
        <fullName evidence="4">DNA (cytosine-5)-methyltransferase 1 replication foci domain-containing protein</fullName>
    </recommendedName>
</protein>
<dbReference type="OrthoDB" id="5382953at2759"/>
<evidence type="ECO:0008006" key="4">
    <source>
        <dbReference type="Google" id="ProtNLM"/>
    </source>
</evidence>
<comment type="caution">
    <text evidence="2">The sequence shown here is derived from an EMBL/GenBank/DDBJ whole genome shotgun (WGS) entry which is preliminary data.</text>
</comment>
<reference evidence="2" key="2">
    <citation type="journal article" date="2023" name="IMA Fungus">
        <title>Comparative genomic study of the Penicillium genus elucidates a diverse pangenome and 15 lateral gene transfer events.</title>
        <authorList>
            <person name="Petersen C."/>
            <person name="Sorensen T."/>
            <person name="Nielsen M.R."/>
            <person name="Sondergaard T.E."/>
            <person name="Sorensen J.L."/>
            <person name="Fitzpatrick D.A."/>
            <person name="Frisvad J.C."/>
            <person name="Nielsen K.L."/>
        </authorList>
    </citation>
    <scope>NUCLEOTIDE SEQUENCE</scope>
    <source>
        <strain evidence="2">IBT 15544</strain>
    </source>
</reference>
<reference evidence="2" key="1">
    <citation type="submission" date="2022-12" db="EMBL/GenBank/DDBJ databases">
        <authorList>
            <person name="Petersen C."/>
        </authorList>
    </citation>
    <scope>NUCLEOTIDE SEQUENCE</scope>
    <source>
        <strain evidence="2">IBT 15544</strain>
    </source>
</reference>
<name>A0A9W9TDV0_9EURO</name>
<feature type="compositionally biased region" description="Acidic residues" evidence="1">
    <location>
        <begin position="445"/>
        <end position="457"/>
    </location>
</feature>